<proteinExistence type="predicted"/>
<protein>
    <recommendedName>
        <fullName evidence="3">GTP-binding protein</fullName>
    </recommendedName>
</protein>
<dbReference type="EMBL" id="MFYX01000146">
    <property type="protein sequence ID" value="OGK00431.1"/>
    <property type="molecule type" value="Genomic_DNA"/>
</dbReference>
<accession>A0A1F7F1C3</accession>
<evidence type="ECO:0008006" key="3">
    <source>
        <dbReference type="Google" id="ProtNLM"/>
    </source>
</evidence>
<comment type="caution">
    <text evidence="1">The sequence shown here is derived from an EMBL/GenBank/DDBJ whole genome shotgun (WGS) entry which is preliminary data.</text>
</comment>
<dbReference type="Proteomes" id="UP000179243">
    <property type="component" value="Unassembled WGS sequence"/>
</dbReference>
<organism evidence="1 2">
    <name type="scientific">Candidatus Raymondbacteria bacterium RIFOXYD12_FULL_49_13</name>
    <dbReference type="NCBI Taxonomy" id="1817890"/>
    <lineage>
        <taxon>Bacteria</taxon>
        <taxon>Raymondiibacteriota</taxon>
    </lineage>
</organism>
<dbReference type="InterPro" id="IPR025529">
    <property type="entry name" value="DUF4416"/>
</dbReference>
<sequence length="196" mass="22450">MTRAVLLFSFAYIKIIFSQPINMENTAPVKFFAALLFNDQDVAAQTLPCLETVFGPLDFTSSDTPFDVTDYYTPEMGSPLFRRLVSFYPLKLPDFLVEAKHAGMAIEREFSTSEGKRTVNIDAGYMDFDKVVLASTKKGPYKIYMTKGIWADMTLHYEKGAFLPFSWSFADFKDGRYEKALLRVRELYKKSKSTVR</sequence>
<dbReference type="AlphaFoldDB" id="A0A1F7F1C3"/>
<dbReference type="Pfam" id="PF14385">
    <property type="entry name" value="DUF4416"/>
    <property type="match status" value="1"/>
</dbReference>
<evidence type="ECO:0000313" key="1">
    <source>
        <dbReference type="EMBL" id="OGK00431.1"/>
    </source>
</evidence>
<gene>
    <name evidence="1" type="ORF">A2519_10495</name>
</gene>
<evidence type="ECO:0000313" key="2">
    <source>
        <dbReference type="Proteomes" id="UP000179243"/>
    </source>
</evidence>
<name>A0A1F7F1C3_UNCRA</name>
<reference evidence="1 2" key="1">
    <citation type="journal article" date="2016" name="Nat. Commun.">
        <title>Thousands of microbial genomes shed light on interconnected biogeochemical processes in an aquifer system.</title>
        <authorList>
            <person name="Anantharaman K."/>
            <person name="Brown C.T."/>
            <person name="Hug L.A."/>
            <person name="Sharon I."/>
            <person name="Castelle C.J."/>
            <person name="Probst A.J."/>
            <person name="Thomas B.C."/>
            <person name="Singh A."/>
            <person name="Wilkins M.J."/>
            <person name="Karaoz U."/>
            <person name="Brodie E.L."/>
            <person name="Williams K.H."/>
            <person name="Hubbard S.S."/>
            <person name="Banfield J.F."/>
        </authorList>
    </citation>
    <scope>NUCLEOTIDE SEQUENCE [LARGE SCALE GENOMIC DNA]</scope>
</reference>